<gene>
    <name evidence="1" type="ORF">MLD38_040362</name>
</gene>
<evidence type="ECO:0000313" key="2">
    <source>
        <dbReference type="Proteomes" id="UP001057402"/>
    </source>
</evidence>
<accession>A0ACB9L6C5</accession>
<evidence type="ECO:0000313" key="1">
    <source>
        <dbReference type="EMBL" id="KAI4304904.1"/>
    </source>
</evidence>
<protein>
    <submittedName>
        <fullName evidence="1">Uncharacterized protein</fullName>
    </submittedName>
</protein>
<sequence length="103" mass="11574">MEGSEGGWSSFREVHKASSLPYAIVSKVSSLPFFMESKEIRFDEFVLHHGDVGLTVAEKQKFAILEVILNWLYMGSLGPKASGHSKRSDPTCIIHYGWWSSIL</sequence>
<proteinExistence type="predicted"/>
<organism evidence="1 2">
    <name type="scientific">Melastoma candidum</name>
    <dbReference type="NCBI Taxonomy" id="119954"/>
    <lineage>
        <taxon>Eukaryota</taxon>
        <taxon>Viridiplantae</taxon>
        <taxon>Streptophyta</taxon>
        <taxon>Embryophyta</taxon>
        <taxon>Tracheophyta</taxon>
        <taxon>Spermatophyta</taxon>
        <taxon>Magnoliopsida</taxon>
        <taxon>eudicotyledons</taxon>
        <taxon>Gunneridae</taxon>
        <taxon>Pentapetalae</taxon>
        <taxon>rosids</taxon>
        <taxon>malvids</taxon>
        <taxon>Myrtales</taxon>
        <taxon>Melastomataceae</taxon>
        <taxon>Melastomatoideae</taxon>
        <taxon>Melastomateae</taxon>
        <taxon>Melastoma</taxon>
    </lineage>
</organism>
<name>A0ACB9L6C5_9MYRT</name>
<dbReference type="Proteomes" id="UP001057402">
    <property type="component" value="Chromosome 12"/>
</dbReference>
<keyword evidence="2" id="KW-1185">Reference proteome</keyword>
<reference evidence="2" key="1">
    <citation type="journal article" date="2023" name="Front. Plant Sci.">
        <title>Chromosomal-level genome assembly of Melastoma candidum provides insights into trichome evolution.</title>
        <authorList>
            <person name="Zhong Y."/>
            <person name="Wu W."/>
            <person name="Sun C."/>
            <person name="Zou P."/>
            <person name="Liu Y."/>
            <person name="Dai S."/>
            <person name="Zhou R."/>
        </authorList>
    </citation>
    <scope>NUCLEOTIDE SEQUENCE [LARGE SCALE GENOMIC DNA]</scope>
</reference>
<dbReference type="EMBL" id="CM042891">
    <property type="protein sequence ID" value="KAI4304904.1"/>
    <property type="molecule type" value="Genomic_DNA"/>
</dbReference>
<comment type="caution">
    <text evidence="1">The sequence shown here is derived from an EMBL/GenBank/DDBJ whole genome shotgun (WGS) entry which is preliminary data.</text>
</comment>